<evidence type="ECO:0000313" key="1">
    <source>
        <dbReference type="EMBL" id="KAI7985820.1"/>
    </source>
</evidence>
<proteinExistence type="predicted"/>
<organism evidence="1 2">
    <name type="scientific">Camellia lanceoleosa</name>
    <dbReference type="NCBI Taxonomy" id="1840588"/>
    <lineage>
        <taxon>Eukaryota</taxon>
        <taxon>Viridiplantae</taxon>
        <taxon>Streptophyta</taxon>
        <taxon>Embryophyta</taxon>
        <taxon>Tracheophyta</taxon>
        <taxon>Spermatophyta</taxon>
        <taxon>Magnoliopsida</taxon>
        <taxon>eudicotyledons</taxon>
        <taxon>Gunneridae</taxon>
        <taxon>Pentapetalae</taxon>
        <taxon>asterids</taxon>
        <taxon>Ericales</taxon>
        <taxon>Theaceae</taxon>
        <taxon>Camellia</taxon>
    </lineage>
</organism>
<evidence type="ECO:0000313" key="2">
    <source>
        <dbReference type="Proteomes" id="UP001060215"/>
    </source>
</evidence>
<name>A0ACC0FAY1_9ERIC</name>
<comment type="caution">
    <text evidence="1">The sequence shown here is derived from an EMBL/GenBank/DDBJ whole genome shotgun (WGS) entry which is preliminary data.</text>
</comment>
<protein>
    <submittedName>
        <fullName evidence="1">Uncharacterized protein</fullName>
    </submittedName>
</protein>
<dbReference type="EMBL" id="CM045772">
    <property type="protein sequence ID" value="KAI7985820.1"/>
    <property type="molecule type" value="Genomic_DNA"/>
</dbReference>
<reference evidence="1 2" key="1">
    <citation type="journal article" date="2022" name="Plant J.">
        <title>Chromosome-level genome of Camellia lanceoleosa provides a valuable resource for understanding genome evolution and self-incompatibility.</title>
        <authorList>
            <person name="Gong W."/>
            <person name="Xiao S."/>
            <person name="Wang L."/>
            <person name="Liao Z."/>
            <person name="Chang Y."/>
            <person name="Mo W."/>
            <person name="Hu G."/>
            <person name="Li W."/>
            <person name="Zhao G."/>
            <person name="Zhu H."/>
            <person name="Hu X."/>
            <person name="Ji K."/>
            <person name="Xiang X."/>
            <person name="Song Q."/>
            <person name="Yuan D."/>
            <person name="Jin S."/>
            <person name="Zhang L."/>
        </authorList>
    </citation>
    <scope>NUCLEOTIDE SEQUENCE [LARGE SCALE GENOMIC DNA]</scope>
    <source>
        <strain evidence="1">SQ_2022a</strain>
    </source>
</reference>
<sequence>MDGVEAKLKALKLKYPSTTNPNLKNSVKLYLHVSGNTPKSRWIVSNKIAAFSFIEMPQINEDNDEESEDSWWVLKVGSKLKAKVGTDLQLKSFGDQRKVEEFFFRLMLGLNELGLLIFFF</sequence>
<accession>A0ACC0FAY1</accession>
<keyword evidence="2" id="KW-1185">Reference proteome</keyword>
<gene>
    <name evidence="1" type="ORF">LOK49_LG14G01293</name>
</gene>
<dbReference type="Proteomes" id="UP001060215">
    <property type="component" value="Chromosome 15"/>
</dbReference>